<evidence type="ECO:0000313" key="2">
    <source>
        <dbReference type="Proteomes" id="UP000248924"/>
    </source>
</evidence>
<accession>A0A2W2EHJ1</accession>
<dbReference type="AlphaFoldDB" id="A0A2W2EHJ1"/>
<proteinExistence type="predicted"/>
<gene>
    <name evidence="1" type="ORF">C1I95_24385</name>
</gene>
<evidence type="ECO:0000313" key="1">
    <source>
        <dbReference type="EMBL" id="PZG13100.1"/>
    </source>
</evidence>
<dbReference type="Proteomes" id="UP000248924">
    <property type="component" value="Unassembled WGS sequence"/>
</dbReference>
<organism evidence="1 2">
    <name type="scientific">Micromonospora craterilacus</name>
    <dbReference type="NCBI Taxonomy" id="1655439"/>
    <lineage>
        <taxon>Bacteria</taxon>
        <taxon>Bacillati</taxon>
        <taxon>Actinomycetota</taxon>
        <taxon>Actinomycetes</taxon>
        <taxon>Micromonosporales</taxon>
        <taxon>Micromonosporaceae</taxon>
        <taxon>Micromonospora</taxon>
    </lineage>
</organism>
<name>A0A2W2EHJ1_9ACTN</name>
<sequence length="203" mass="22424">MTTADASGQVTSRTIAEDFADTTADGGGVGVLADDYDSWCESGSVCGRRISDYIAEVKGNGAYGNSQGVIGAFDFIVRQAFNGQRPRWRNLLIWDYGPTIIPQEFTNNCRINQTGTDGYCGQNPFYFGNVSSASWRSWRPSETGYYSNSSLTSGSGRYHDDHYGSFMASGYSLIFYASTIHTGRWDRCNASPYCRSYQVPWSP</sequence>
<protein>
    <submittedName>
        <fullName evidence="1">Uncharacterized protein</fullName>
    </submittedName>
</protein>
<keyword evidence="2" id="KW-1185">Reference proteome</keyword>
<reference evidence="1 2" key="1">
    <citation type="submission" date="2018-01" db="EMBL/GenBank/DDBJ databases">
        <title>Draft genome sequence of Jishengella sp. NA12.</title>
        <authorList>
            <person name="Sahin N."/>
            <person name="Ay H."/>
            <person name="Saygin H."/>
        </authorList>
    </citation>
    <scope>NUCLEOTIDE SEQUENCE [LARGE SCALE GENOMIC DNA]</scope>
    <source>
        <strain evidence="1 2">NA12</strain>
    </source>
</reference>
<comment type="caution">
    <text evidence="1">The sequence shown here is derived from an EMBL/GenBank/DDBJ whole genome shotgun (WGS) entry which is preliminary data.</text>
</comment>
<dbReference type="EMBL" id="POTY01000188">
    <property type="protein sequence ID" value="PZG13100.1"/>
    <property type="molecule type" value="Genomic_DNA"/>
</dbReference>